<keyword evidence="4" id="KW-0808">Transferase</keyword>
<keyword evidence="5 9" id="KW-0418">Kinase</keyword>
<dbReference type="Pfam" id="PF02518">
    <property type="entry name" value="HATPase_c"/>
    <property type="match status" value="1"/>
</dbReference>
<dbReference type="InterPro" id="IPR005467">
    <property type="entry name" value="His_kinase_dom"/>
</dbReference>
<name>A0A9D1M986_9BACT</name>
<dbReference type="EMBL" id="DVNA01000217">
    <property type="protein sequence ID" value="HIU56012.1"/>
    <property type="molecule type" value="Genomic_DNA"/>
</dbReference>
<proteinExistence type="predicted"/>
<reference evidence="9" key="1">
    <citation type="submission" date="2020-10" db="EMBL/GenBank/DDBJ databases">
        <authorList>
            <person name="Gilroy R."/>
        </authorList>
    </citation>
    <scope>NUCLEOTIDE SEQUENCE</scope>
    <source>
        <strain evidence="9">CHK158-818</strain>
    </source>
</reference>
<dbReference type="GO" id="GO:0005886">
    <property type="term" value="C:plasma membrane"/>
    <property type="evidence" value="ECO:0007669"/>
    <property type="project" value="TreeGrafter"/>
</dbReference>
<organism evidence="9 10">
    <name type="scientific">Candidatus Gallibacteroides avistercoris</name>
    <dbReference type="NCBI Taxonomy" id="2840833"/>
    <lineage>
        <taxon>Bacteria</taxon>
        <taxon>Pseudomonadati</taxon>
        <taxon>Bacteroidota</taxon>
        <taxon>Bacteroidia</taxon>
        <taxon>Bacteroidales</taxon>
        <taxon>Bacteroidaceae</taxon>
        <taxon>Bacteroidaceae incertae sedis</taxon>
        <taxon>Candidatus Gallibacteroides</taxon>
    </lineage>
</organism>
<dbReference type="InterPro" id="IPR003594">
    <property type="entry name" value="HATPase_dom"/>
</dbReference>
<dbReference type="SUPFAM" id="SSF47384">
    <property type="entry name" value="Homodimeric domain of signal transducing histidine kinase"/>
    <property type="match status" value="1"/>
</dbReference>
<dbReference type="EC" id="2.7.13.3" evidence="2"/>
<evidence type="ECO:0000256" key="3">
    <source>
        <dbReference type="ARBA" id="ARBA00022553"/>
    </source>
</evidence>
<dbReference type="PROSITE" id="PS50109">
    <property type="entry name" value="HIS_KIN"/>
    <property type="match status" value="1"/>
</dbReference>
<dbReference type="Proteomes" id="UP000824112">
    <property type="component" value="Unassembled WGS sequence"/>
</dbReference>
<protein>
    <recommendedName>
        <fullName evidence="2">histidine kinase</fullName>
        <ecNumber evidence="2">2.7.13.3</ecNumber>
    </recommendedName>
</protein>
<feature type="transmembrane region" description="Helical" evidence="7">
    <location>
        <begin position="167"/>
        <end position="185"/>
    </location>
</feature>
<dbReference type="InterPro" id="IPR036097">
    <property type="entry name" value="HisK_dim/P_sf"/>
</dbReference>
<keyword evidence="6" id="KW-0902">Two-component regulatory system</keyword>
<dbReference type="PANTHER" id="PTHR45453">
    <property type="entry name" value="PHOSPHATE REGULON SENSOR PROTEIN PHOR"/>
    <property type="match status" value="1"/>
</dbReference>
<dbReference type="FunFam" id="3.30.565.10:FF:000006">
    <property type="entry name" value="Sensor histidine kinase WalK"/>
    <property type="match status" value="1"/>
</dbReference>
<dbReference type="CDD" id="cd00075">
    <property type="entry name" value="HATPase"/>
    <property type="match status" value="1"/>
</dbReference>
<keyword evidence="7" id="KW-0812">Transmembrane</keyword>
<dbReference type="GO" id="GO:0000155">
    <property type="term" value="F:phosphorelay sensor kinase activity"/>
    <property type="evidence" value="ECO:0007669"/>
    <property type="project" value="InterPro"/>
</dbReference>
<dbReference type="PANTHER" id="PTHR45453:SF1">
    <property type="entry name" value="PHOSPHATE REGULON SENSOR PROTEIN PHOR"/>
    <property type="match status" value="1"/>
</dbReference>
<keyword evidence="7" id="KW-1133">Transmembrane helix</keyword>
<dbReference type="GO" id="GO:0004721">
    <property type="term" value="F:phosphoprotein phosphatase activity"/>
    <property type="evidence" value="ECO:0007669"/>
    <property type="project" value="TreeGrafter"/>
</dbReference>
<evidence type="ECO:0000313" key="10">
    <source>
        <dbReference type="Proteomes" id="UP000824112"/>
    </source>
</evidence>
<comment type="catalytic activity">
    <reaction evidence="1">
        <text>ATP + protein L-histidine = ADP + protein N-phospho-L-histidine.</text>
        <dbReference type="EC" id="2.7.13.3"/>
    </reaction>
</comment>
<sequence length="585" mass="67265">MQISKIPFHKSLFYTITSLFVVFVIVIFLFQYNREEEFRKQILNSVLQDYNIIINRGLEEGNMALNTVDSIINVYTKDSVRITVLDLQGNVLFDNGLFDRTDTLKNHISRPEIKQALAKGSGYALRESETLGKSFFYASHLFDHYIIRTSLPFDSSRDTWLKIDPQFIYFLVITSLLVIITLFYFCAKLGKSISLLQDFTERAQQGKPINTSIQPSDNDIGDITSNIFRIYQYLLKTKEELSIEKEKLIKHLQFSKEGLAIFTENKREIFANNLFIQYINIIADKENCSPDDIFSLPDFQKTTEFIDRAHFSDKEKKEYIDLSSHIYKNGKSFQIECIVFQDNTIEIAINNITQKEEEGRLKRQLTQNIAHELKTPVSSIQGYMETIISNPDLSGEKSKQFLERCYAQTVRLTGLLHDISLLNRLDESNDLFDLDTVNLSRLIQDAVSESDEKLRSREMAIHTEIPDNLTIKGNHSLLYSIFRNLLDNAIAYAGTGTSVCIKCYRQDDDYLYFSFSDTGTGVPEMHLNRLFERFYRVDKGRSRKLGGTGLGLAIVKNAVLFHKGEISAKNRASGGLEFLFSLKKQ</sequence>
<feature type="transmembrane region" description="Helical" evidence="7">
    <location>
        <begin position="12"/>
        <end position="30"/>
    </location>
</feature>
<dbReference type="SMART" id="SM00388">
    <property type="entry name" value="HisKA"/>
    <property type="match status" value="1"/>
</dbReference>
<dbReference type="InterPro" id="IPR003661">
    <property type="entry name" value="HisK_dim/P_dom"/>
</dbReference>
<dbReference type="InterPro" id="IPR036890">
    <property type="entry name" value="HATPase_C_sf"/>
</dbReference>
<evidence type="ECO:0000256" key="4">
    <source>
        <dbReference type="ARBA" id="ARBA00022679"/>
    </source>
</evidence>
<evidence type="ECO:0000256" key="7">
    <source>
        <dbReference type="SAM" id="Phobius"/>
    </source>
</evidence>
<dbReference type="Gene3D" id="1.10.287.130">
    <property type="match status" value="1"/>
</dbReference>
<evidence type="ECO:0000256" key="1">
    <source>
        <dbReference type="ARBA" id="ARBA00000085"/>
    </source>
</evidence>
<dbReference type="Pfam" id="PF00512">
    <property type="entry name" value="HisKA"/>
    <property type="match status" value="1"/>
</dbReference>
<dbReference type="AlphaFoldDB" id="A0A9D1M986"/>
<evidence type="ECO:0000259" key="8">
    <source>
        <dbReference type="PROSITE" id="PS50109"/>
    </source>
</evidence>
<evidence type="ECO:0000256" key="6">
    <source>
        <dbReference type="ARBA" id="ARBA00023012"/>
    </source>
</evidence>
<dbReference type="GO" id="GO:0016036">
    <property type="term" value="P:cellular response to phosphate starvation"/>
    <property type="evidence" value="ECO:0007669"/>
    <property type="project" value="TreeGrafter"/>
</dbReference>
<comment type="caution">
    <text evidence="9">The sequence shown here is derived from an EMBL/GenBank/DDBJ whole genome shotgun (WGS) entry which is preliminary data.</text>
</comment>
<evidence type="ECO:0000313" key="9">
    <source>
        <dbReference type="EMBL" id="HIU56012.1"/>
    </source>
</evidence>
<keyword evidence="3" id="KW-0597">Phosphoprotein</keyword>
<dbReference type="SMART" id="SM00387">
    <property type="entry name" value="HATPase_c"/>
    <property type="match status" value="1"/>
</dbReference>
<dbReference type="InterPro" id="IPR050351">
    <property type="entry name" value="BphY/WalK/GraS-like"/>
</dbReference>
<dbReference type="SUPFAM" id="SSF55874">
    <property type="entry name" value="ATPase domain of HSP90 chaperone/DNA topoisomerase II/histidine kinase"/>
    <property type="match status" value="1"/>
</dbReference>
<reference evidence="9" key="2">
    <citation type="journal article" date="2021" name="PeerJ">
        <title>Extensive microbial diversity within the chicken gut microbiome revealed by metagenomics and culture.</title>
        <authorList>
            <person name="Gilroy R."/>
            <person name="Ravi A."/>
            <person name="Getino M."/>
            <person name="Pursley I."/>
            <person name="Horton D.L."/>
            <person name="Alikhan N.F."/>
            <person name="Baker D."/>
            <person name="Gharbi K."/>
            <person name="Hall N."/>
            <person name="Watson M."/>
            <person name="Adriaenssens E.M."/>
            <person name="Foster-Nyarko E."/>
            <person name="Jarju S."/>
            <person name="Secka A."/>
            <person name="Antonio M."/>
            <person name="Oren A."/>
            <person name="Chaudhuri R.R."/>
            <person name="La Ragione R."/>
            <person name="Hildebrand F."/>
            <person name="Pallen M.J."/>
        </authorList>
    </citation>
    <scope>NUCLEOTIDE SEQUENCE</scope>
    <source>
        <strain evidence="9">CHK158-818</strain>
    </source>
</reference>
<gene>
    <name evidence="9" type="ORF">IAB03_09445</name>
</gene>
<feature type="domain" description="Histidine kinase" evidence="8">
    <location>
        <begin position="368"/>
        <end position="585"/>
    </location>
</feature>
<dbReference type="PRINTS" id="PR00344">
    <property type="entry name" value="BCTRLSENSOR"/>
</dbReference>
<evidence type="ECO:0000256" key="2">
    <source>
        <dbReference type="ARBA" id="ARBA00012438"/>
    </source>
</evidence>
<accession>A0A9D1M986</accession>
<keyword evidence="7" id="KW-0472">Membrane</keyword>
<dbReference type="CDD" id="cd00082">
    <property type="entry name" value="HisKA"/>
    <property type="match status" value="1"/>
</dbReference>
<evidence type="ECO:0000256" key="5">
    <source>
        <dbReference type="ARBA" id="ARBA00022777"/>
    </source>
</evidence>
<dbReference type="Gene3D" id="3.30.565.10">
    <property type="entry name" value="Histidine kinase-like ATPase, C-terminal domain"/>
    <property type="match status" value="1"/>
</dbReference>
<dbReference type="InterPro" id="IPR004358">
    <property type="entry name" value="Sig_transdc_His_kin-like_C"/>
</dbReference>